<name>A0A2A2FBZ8_9GAMM</name>
<reference evidence="3 4" key="1">
    <citation type="submission" date="2017-08" db="EMBL/GenBank/DDBJ databases">
        <title>Halovibrio sewagensis sp. nov., isolated from wastewater of high salinity.</title>
        <authorList>
            <person name="Dong X."/>
            <person name="Zhang G."/>
        </authorList>
    </citation>
    <scope>NUCLEOTIDE SEQUENCE [LARGE SCALE GENOMIC DNA]</scope>
    <source>
        <strain evidence="3 4">YL5-2</strain>
    </source>
</reference>
<proteinExistence type="predicted"/>
<dbReference type="EMBL" id="NSKD01000001">
    <property type="protein sequence ID" value="PAU82132.1"/>
    <property type="molecule type" value="Genomic_DNA"/>
</dbReference>
<comment type="caution">
    <text evidence="3">The sequence shown here is derived from an EMBL/GenBank/DDBJ whole genome shotgun (WGS) entry which is preliminary data.</text>
</comment>
<evidence type="ECO:0000313" key="3">
    <source>
        <dbReference type="EMBL" id="PAU82132.1"/>
    </source>
</evidence>
<keyword evidence="2" id="KW-0732">Signal</keyword>
<evidence type="ECO:0000256" key="1">
    <source>
        <dbReference type="SAM" id="MobiDB-lite"/>
    </source>
</evidence>
<sequence length="137" mass="15233">MPAQHRSHAYWLSALMMAFTGPLCAQETAPRERSTPESIQFAPVDEEQLGETSIQGALGPPSTGLVGPETEVLVEPVYLSDDLRRALNLERSQLERQREQLIGPIMDRSPAPPQVQYPGFQNRTYDPGSTTNTQVRE</sequence>
<dbReference type="OrthoDB" id="6182388at2"/>
<protein>
    <submittedName>
        <fullName evidence="3">Uncharacterized protein</fullName>
    </submittedName>
</protein>
<feature type="chain" id="PRO_5013194862" evidence="2">
    <location>
        <begin position="26"/>
        <end position="137"/>
    </location>
</feature>
<feature type="compositionally biased region" description="Polar residues" evidence="1">
    <location>
        <begin position="119"/>
        <end position="137"/>
    </location>
</feature>
<evidence type="ECO:0000256" key="2">
    <source>
        <dbReference type="SAM" id="SignalP"/>
    </source>
</evidence>
<organism evidence="3 4">
    <name type="scientific">Halovibrio salipaludis</name>
    <dbReference type="NCBI Taxonomy" id="2032626"/>
    <lineage>
        <taxon>Bacteria</taxon>
        <taxon>Pseudomonadati</taxon>
        <taxon>Pseudomonadota</taxon>
        <taxon>Gammaproteobacteria</taxon>
        <taxon>Oceanospirillales</taxon>
        <taxon>Halomonadaceae</taxon>
        <taxon>Halovibrio</taxon>
    </lineage>
</organism>
<dbReference type="RefSeq" id="WP_095616228.1">
    <property type="nucleotide sequence ID" value="NZ_NSKD01000001.1"/>
</dbReference>
<gene>
    <name evidence="3" type="ORF">CK501_02995</name>
</gene>
<accession>A0A2A2FBZ8</accession>
<feature type="region of interest" description="Disordered" evidence="1">
    <location>
        <begin position="47"/>
        <end position="67"/>
    </location>
</feature>
<feature type="signal peptide" evidence="2">
    <location>
        <begin position="1"/>
        <end position="25"/>
    </location>
</feature>
<keyword evidence="4" id="KW-1185">Reference proteome</keyword>
<evidence type="ECO:0000313" key="4">
    <source>
        <dbReference type="Proteomes" id="UP000218896"/>
    </source>
</evidence>
<dbReference type="AlphaFoldDB" id="A0A2A2FBZ8"/>
<feature type="region of interest" description="Disordered" evidence="1">
    <location>
        <begin position="102"/>
        <end position="137"/>
    </location>
</feature>
<dbReference type="Proteomes" id="UP000218896">
    <property type="component" value="Unassembled WGS sequence"/>
</dbReference>